<evidence type="ECO:0000259" key="2">
    <source>
        <dbReference type="Pfam" id="PF01370"/>
    </source>
</evidence>
<dbReference type="EMBL" id="JAZGLY010000003">
    <property type="protein sequence ID" value="MEE6186760.1"/>
    <property type="molecule type" value="Genomic_DNA"/>
</dbReference>
<dbReference type="SUPFAM" id="SSF51735">
    <property type="entry name" value="NAD(P)-binding Rossmann-fold domains"/>
    <property type="match status" value="1"/>
</dbReference>
<name>A0ABU7RFI7_9BACT</name>
<proteinExistence type="predicted"/>
<reference evidence="3 4" key="1">
    <citation type="submission" date="2024-01" db="EMBL/GenBank/DDBJ databases">
        <title>Niabella digestum sp. nov., isolated from waste digestion system.</title>
        <authorList>
            <person name="Zhang L."/>
        </authorList>
    </citation>
    <scope>NUCLEOTIDE SEQUENCE [LARGE SCALE GENOMIC DNA]</scope>
    <source>
        <strain evidence="3 4">A18</strain>
    </source>
</reference>
<evidence type="ECO:0000313" key="3">
    <source>
        <dbReference type="EMBL" id="MEE6186760.1"/>
    </source>
</evidence>
<keyword evidence="1" id="KW-0520">NAD</keyword>
<dbReference type="RefSeq" id="WP_330974170.1">
    <property type="nucleotide sequence ID" value="NZ_JAZGLY010000003.1"/>
</dbReference>
<dbReference type="Pfam" id="PF01370">
    <property type="entry name" value="Epimerase"/>
    <property type="match status" value="1"/>
</dbReference>
<dbReference type="Proteomes" id="UP001357452">
    <property type="component" value="Unassembled WGS sequence"/>
</dbReference>
<dbReference type="PRINTS" id="PR01713">
    <property type="entry name" value="NUCEPIMERASE"/>
</dbReference>
<dbReference type="Gene3D" id="3.40.50.720">
    <property type="entry name" value="NAD(P)-binding Rossmann-like Domain"/>
    <property type="match status" value="1"/>
</dbReference>
<dbReference type="InterPro" id="IPR036291">
    <property type="entry name" value="NAD(P)-bd_dom_sf"/>
</dbReference>
<feature type="domain" description="NAD-dependent epimerase/dehydratase" evidence="2">
    <location>
        <begin position="4"/>
        <end position="249"/>
    </location>
</feature>
<organism evidence="3 4">
    <name type="scientific">Niabella digestorum</name>
    <dbReference type="NCBI Taxonomy" id="3117701"/>
    <lineage>
        <taxon>Bacteria</taxon>
        <taxon>Pseudomonadati</taxon>
        <taxon>Bacteroidota</taxon>
        <taxon>Chitinophagia</taxon>
        <taxon>Chitinophagales</taxon>
        <taxon>Chitinophagaceae</taxon>
        <taxon>Niabella</taxon>
    </lineage>
</organism>
<accession>A0ABU7RFI7</accession>
<comment type="caution">
    <text evidence="3">The sequence shown here is derived from an EMBL/GenBank/DDBJ whole genome shotgun (WGS) entry which is preliminary data.</text>
</comment>
<evidence type="ECO:0000256" key="1">
    <source>
        <dbReference type="ARBA" id="ARBA00023027"/>
    </source>
</evidence>
<keyword evidence="4" id="KW-1185">Reference proteome</keyword>
<dbReference type="Gene3D" id="3.90.25.10">
    <property type="entry name" value="UDP-galactose 4-epimerase, domain 1"/>
    <property type="match status" value="1"/>
</dbReference>
<sequence length="344" mass="39197">MGNILITGAAGFIGMHLVKKIVQTEHTLYGIDNLNDYYDVNLKKGRLKELGIGDPDSKIMLKSDLYSNFFFSKTDILDRSSLIDLFQTYKFDYVINLAAQAGVRYSLINPDTYVQSNVVGFYNILEVCRKYPVKHLLYASSSSVYGLNEKIPFKTTDYTDHPISLYAASKKSNEVMAYTYSHLFAIPCTGLRFFTVYGPWYRPDMAMFLFADAIFEGRPIKVFNNGQLKRDFTYIDDIVTAIEKLVAQPPFDGDETLNNPSNPYYRLLNIGNNSPVELLTMIEVLEEKLGKKAIKEFLPMQPGDVEVTYADVAPLQKLTGFKPATVLEKGIEQFATWYKNYYKK</sequence>
<dbReference type="InterPro" id="IPR001509">
    <property type="entry name" value="Epimerase_deHydtase"/>
</dbReference>
<gene>
    <name evidence="3" type="ORF">V2H41_05675</name>
</gene>
<evidence type="ECO:0000313" key="4">
    <source>
        <dbReference type="Proteomes" id="UP001357452"/>
    </source>
</evidence>
<dbReference type="PANTHER" id="PTHR43574">
    <property type="entry name" value="EPIMERASE-RELATED"/>
    <property type="match status" value="1"/>
</dbReference>
<protein>
    <submittedName>
        <fullName evidence="3">NAD-dependent epimerase/dehydratase family protein</fullName>
    </submittedName>
</protein>